<protein>
    <submittedName>
        <fullName evidence="1">Uncharacterized protein</fullName>
    </submittedName>
</protein>
<accession>A0A4C1ZRH4</accession>
<comment type="caution">
    <text evidence="1">The sequence shown here is derived from an EMBL/GenBank/DDBJ whole genome shotgun (WGS) entry which is preliminary data.</text>
</comment>
<evidence type="ECO:0000313" key="2">
    <source>
        <dbReference type="Proteomes" id="UP000299102"/>
    </source>
</evidence>
<reference evidence="1 2" key="1">
    <citation type="journal article" date="2019" name="Commun. Biol.">
        <title>The bagworm genome reveals a unique fibroin gene that provides high tensile strength.</title>
        <authorList>
            <person name="Kono N."/>
            <person name="Nakamura H."/>
            <person name="Ohtoshi R."/>
            <person name="Tomita M."/>
            <person name="Numata K."/>
            <person name="Arakawa K."/>
        </authorList>
    </citation>
    <scope>NUCLEOTIDE SEQUENCE [LARGE SCALE GENOMIC DNA]</scope>
</reference>
<proteinExistence type="predicted"/>
<organism evidence="1 2">
    <name type="scientific">Eumeta variegata</name>
    <name type="common">Bagworm moth</name>
    <name type="synonym">Eumeta japonica</name>
    <dbReference type="NCBI Taxonomy" id="151549"/>
    <lineage>
        <taxon>Eukaryota</taxon>
        <taxon>Metazoa</taxon>
        <taxon>Ecdysozoa</taxon>
        <taxon>Arthropoda</taxon>
        <taxon>Hexapoda</taxon>
        <taxon>Insecta</taxon>
        <taxon>Pterygota</taxon>
        <taxon>Neoptera</taxon>
        <taxon>Endopterygota</taxon>
        <taxon>Lepidoptera</taxon>
        <taxon>Glossata</taxon>
        <taxon>Ditrysia</taxon>
        <taxon>Tineoidea</taxon>
        <taxon>Psychidae</taxon>
        <taxon>Oiketicinae</taxon>
        <taxon>Eumeta</taxon>
    </lineage>
</organism>
<keyword evidence="2" id="KW-1185">Reference proteome</keyword>
<gene>
    <name evidence="1" type="ORF">EVAR_59427_1</name>
</gene>
<dbReference type="AlphaFoldDB" id="A0A4C1ZRH4"/>
<dbReference type="Proteomes" id="UP000299102">
    <property type="component" value="Unassembled WGS sequence"/>
</dbReference>
<evidence type="ECO:0000313" key="1">
    <source>
        <dbReference type="EMBL" id="GBP89724.1"/>
    </source>
</evidence>
<sequence>MHLEGGRGAVRTTQYKARKRMHSMQSIRLSPQVVCDSASNRTPLPRADRALIVQVDALSRVLGEKKTSLRNNVVGVDVERNRKAVKIFPITLREGNAILKERDIKILERSCPTTQLDNRTAKKRISYHRVDGQRWPWTLETLECQCVIDLLGKNRIFYRGRSGLMERESDLPELLFTGRNATAKTAANLATAWLCHR</sequence>
<name>A0A4C1ZRH4_EUMVA</name>
<dbReference type="EMBL" id="BGZK01002023">
    <property type="protein sequence ID" value="GBP89724.1"/>
    <property type="molecule type" value="Genomic_DNA"/>
</dbReference>